<dbReference type="Proteomes" id="UP001153620">
    <property type="component" value="Chromosome 1"/>
</dbReference>
<dbReference type="AlphaFoldDB" id="A0A9N9RK56"/>
<dbReference type="OrthoDB" id="8195786at2759"/>
<sequence length="159" mass="17646">MNIKLTFSLFIVFYIATCHNNVEAFGGGKSLGGASRGYNGGSQKSRTGNHPYPLAGVGNEYDRMNYNKKSKEATTQPKSSGRNISTPQIVFILTMIMTLGFAGYYFIQFYPFLCSKESKYDVMSRSSVTPTHSREFEYDESTSSGTKSTNASYSNEHDV</sequence>
<evidence type="ECO:0000256" key="1">
    <source>
        <dbReference type="SAM" id="MobiDB-lite"/>
    </source>
</evidence>
<evidence type="ECO:0000313" key="5">
    <source>
        <dbReference type="Proteomes" id="UP001153620"/>
    </source>
</evidence>
<name>A0A9N9RK56_9DIPT</name>
<organism evidence="4 5">
    <name type="scientific">Chironomus riparius</name>
    <dbReference type="NCBI Taxonomy" id="315576"/>
    <lineage>
        <taxon>Eukaryota</taxon>
        <taxon>Metazoa</taxon>
        <taxon>Ecdysozoa</taxon>
        <taxon>Arthropoda</taxon>
        <taxon>Hexapoda</taxon>
        <taxon>Insecta</taxon>
        <taxon>Pterygota</taxon>
        <taxon>Neoptera</taxon>
        <taxon>Endopterygota</taxon>
        <taxon>Diptera</taxon>
        <taxon>Nematocera</taxon>
        <taxon>Chironomoidea</taxon>
        <taxon>Chironomidae</taxon>
        <taxon>Chironominae</taxon>
        <taxon>Chironomus</taxon>
    </lineage>
</organism>
<gene>
    <name evidence="4" type="ORF">CHIRRI_LOCUS917</name>
</gene>
<evidence type="ECO:0000256" key="2">
    <source>
        <dbReference type="SAM" id="Phobius"/>
    </source>
</evidence>
<proteinExistence type="predicted"/>
<feature type="region of interest" description="Disordered" evidence="1">
    <location>
        <begin position="129"/>
        <end position="159"/>
    </location>
</feature>
<reference evidence="4" key="2">
    <citation type="submission" date="2022-10" db="EMBL/GenBank/DDBJ databases">
        <authorList>
            <consortium name="ENA_rothamsted_submissions"/>
            <consortium name="culmorum"/>
            <person name="King R."/>
        </authorList>
    </citation>
    <scope>NUCLEOTIDE SEQUENCE</scope>
</reference>
<evidence type="ECO:0000313" key="4">
    <source>
        <dbReference type="EMBL" id="CAG9797931.1"/>
    </source>
</evidence>
<evidence type="ECO:0000256" key="3">
    <source>
        <dbReference type="SAM" id="SignalP"/>
    </source>
</evidence>
<feature type="transmembrane region" description="Helical" evidence="2">
    <location>
        <begin position="89"/>
        <end position="107"/>
    </location>
</feature>
<keyword evidence="2" id="KW-0812">Transmembrane</keyword>
<keyword evidence="5" id="KW-1185">Reference proteome</keyword>
<accession>A0A9N9RK56</accession>
<reference evidence="4" key="1">
    <citation type="submission" date="2022-01" db="EMBL/GenBank/DDBJ databases">
        <authorList>
            <person name="King R."/>
        </authorList>
    </citation>
    <scope>NUCLEOTIDE SEQUENCE</scope>
</reference>
<feature type="chain" id="PRO_5040122937" evidence="3">
    <location>
        <begin position="25"/>
        <end position="159"/>
    </location>
</feature>
<feature type="compositionally biased region" description="Polar residues" evidence="1">
    <location>
        <begin position="141"/>
        <end position="159"/>
    </location>
</feature>
<feature type="signal peptide" evidence="3">
    <location>
        <begin position="1"/>
        <end position="24"/>
    </location>
</feature>
<keyword evidence="3" id="KW-0732">Signal</keyword>
<keyword evidence="2" id="KW-1133">Transmembrane helix</keyword>
<dbReference type="EMBL" id="OU895877">
    <property type="protein sequence ID" value="CAG9797931.1"/>
    <property type="molecule type" value="Genomic_DNA"/>
</dbReference>
<protein>
    <submittedName>
        <fullName evidence="4">Uncharacterized protein</fullName>
    </submittedName>
</protein>
<keyword evidence="2" id="KW-0472">Membrane</keyword>